<evidence type="ECO:0000313" key="2">
    <source>
        <dbReference type="Proteomes" id="UP001320170"/>
    </source>
</evidence>
<dbReference type="Gene3D" id="3.40.50.11550">
    <property type="match status" value="1"/>
</dbReference>
<accession>A0ABS8X1Z3</accession>
<comment type="caution">
    <text evidence="1">The sequence shown here is derived from an EMBL/GenBank/DDBJ whole genome shotgun (WGS) entry which is preliminary data.</text>
</comment>
<gene>
    <name evidence="1" type="ORF">LXO92_06440</name>
</gene>
<dbReference type="Proteomes" id="UP001320170">
    <property type="component" value="Unassembled WGS sequence"/>
</dbReference>
<name>A0ABS8X1Z3_9GAMM</name>
<dbReference type="EMBL" id="JAJTND010000004">
    <property type="protein sequence ID" value="MCE3532009.1"/>
    <property type="molecule type" value="Genomic_DNA"/>
</dbReference>
<reference evidence="1 2" key="1">
    <citation type="journal article" date="2024" name="Pathogens">
        <title>Characterization of a Novel Species of Legionella Isolated from a Healthcare Facility: Legionella resiliens sp. nov.</title>
        <authorList>
            <person name="Cristino S."/>
            <person name="Pascale M.R."/>
            <person name="Marino F."/>
            <person name="Derelitto C."/>
            <person name="Salaris S."/>
            <person name="Orsini M."/>
            <person name="Squarzoni S."/>
            <person name="Grottola A."/>
            <person name="Girolamini L."/>
        </authorList>
    </citation>
    <scope>NUCLEOTIDE SEQUENCE [LARGE SCALE GENOMIC DNA]</scope>
    <source>
        <strain evidence="1 2">8cVS16</strain>
    </source>
</reference>
<dbReference type="RefSeq" id="WP_182351852.1">
    <property type="nucleotide sequence ID" value="NZ_JAJSPM010000005.1"/>
</dbReference>
<proteinExistence type="predicted"/>
<organism evidence="1 2">
    <name type="scientific">Legionella resiliens</name>
    <dbReference type="NCBI Taxonomy" id="2905958"/>
    <lineage>
        <taxon>Bacteria</taxon>
        <taxon>Pseudomonadati</taxon>
        <taxon>Pseudomonadota</taxon>
        <taxon>Gammaproteobacteria</taxon>
        <taxon>Legionellales</taxon>
        <taxon>Legionellaceae</taxon>
        <taxon>Legionella</taxon>
    </lineage>
</organism>
<protein>
    <submittedName>
        <fullName evidence="1">Uncharacterized protein</fullName>
    </submittedName>
</protein>
<evidence type="ECO:0000313" key="1">
    <source>
        <dbReference type="EMBL" id="MCE3532009.1"/>
    </source>
</evidence>
<sequence length="329" mass="37547">MYAKYALPPVVLFESHADRATSEFLIKQLPHLKKAGYTTICVDGMEPGASLEQNISMMKMLVSMQAKRLEEMPPAHPDYAREAEKLRSVFAKLELFEAMRDQGFKLGGIDLPVSEQLKEKRLNSERREKTLTDNTLKEARKNDGGIVVVLGFGHCIFQQMIKQYAENPDQFLWFHVHNPANETSDHRELVTAYERKGYDAYFPLGINIFQNSDPKLDTALWNQISARCYSYESEELNTSTASILKSLIGPEVSVRLRKDGQHRVDALIPLEKVEQTRQVRSSDFLRSLNKTLGKVTYEVTNVEKKEQVVIRGINEPEVAEEISKLPTKK</sequence>
<keyword evidence="2" id="KW-1185">Reference proteome</keyword>